<dbReference type="Pfam" id="PF00378">
    <property type="entry name" value="ECH_1"/>
    <property type="match status" value="1"/>
</dbReference>
<dbReference type="Gene3D" id="3.90.226.10">
    <property type="entry name" value="2-enoyl-CoA Hydratase, Chain A, domain 1"/>
    <property type="match status" value="1"/>
</dbReference>
<dbReference type="Proteomes" id="UP001627154">
    <property type="component" value="Unassembled WGS sequence"/>
</dbReference>
<name>A0ABD2XBD9_9HYME</name>
<gene>
    <name evidence="3" type="ORF">TKK_004784</name>
</gene>
<sequence>MANLASFALRIQTRLKVQPTTLHESWPRRVGTATTRRAHSATADTRNNKEKLASLSYDDVTGVATLSMSSKPVNALNADFLRSLLEALEAARKIPACRGLLLASSLPVFSAGLDFRMTRARDKKAFADCWRALLDFWSSLYGLTTEFPTVALVNGASPAGGCALSLACDYRVMLRGKHRIGLNETPVGIPPPYWLKDAMATLIGTRKTELALMRGSLWEPEEALRIGLIDEVASDPVDGLARCYRFIDGFAELSRGAMGLQKKQLRAELTERMRSDVELQIERLSDQVFSHEHLGVVDEFFRSKSEKNNK</sequence>
<evidence type="ECO:0000256" key="1">
    <source>
        <dbReference type="ARBA" id="ARBA00005254"/>
    </source>
</evidence>
<dbReference type="InterPro" id="IPR018376">
    <property type="entry name" value="Enoyl-CoA_hyd/isom_CS"/>
</dbReference>
<dbReference type="CDD" id="cd06558">
    <property type="entry name" value="crotonase-like"/>
    <property type="match status" value="1"/>
</dbReference>
<dbReference type="PANTHER" id="PTHR11941">
    <property type="entry name" value="ENOYL-COA HYDRATASE-RELATED"/>
    <property type="match status" value="1"/>
</dbReference>
<dbReference type="EMBL" id="JBJJXI010000037">
    <property type="protein sequence ID" value="KAL3402259.1"/>
    <property type="molecule type" value="Genomic_DNA"/>
</dbReference>
<dbReference type="PANTHER" id="PTHR11941:SF45">
    <property type="entry name" value="ENOYL-COA DELTA ISOMERASE 1, MITOCHONDRIAL"/>
    <property type="match status" value="1"/>
</dbReference>
<dbReference type="InterPro" id="IPR001753">
    <property type="entry name" value="Enoyl-CoA_hydra/iso"/>
</dbReference>
<dbReference type="InterPro" id="IPR029045">
    <property type="entry name" value="ClpP/crotonase-like_dom_sf"/>
</dbReference>
<dbReference type="AlphaFoldDB" id="A0ABD2XBD9"/>
<dbReference type="PROSITE" id="PS00166">
    <property type="entry name" value="ENOYL_COA_HYDRATASE"/>
    <property type="match status" value="1"/>
</dbReference>
<dbReference type="SUPFAM" id="SSF52096">
    <property type="entry name" value="ClpP/crotonase"/>
    <property type="match status" value="1"/>
</dbReference>
<accession>A0ABD2XBD9</accession>
<protein>
    <submittedName>
        <fullName evidence="3">Uncharacterized protein</fullName>
    </submittedName>
</protein>
<evidence type="ECO:0000313" key="4">
    <source>
        <dbReference type="Proteomes" id="UP001627154"/>
    </source>
</evidence>
<evidence type="ECO:0000313" key="3">
    <source>
        <dbReference type="EMBL" id="KAL3402259.1"/>
    </source>
</evidence>
<comment type="similarity">
    <text evidence="1 2">Belongs to the enoyl-CoA hydratase/isomerase family.</text>
</comment>
<keyword evidence="4" id="KW-1185">Reference proteome</keyword>
<comment type="caution">
    <text evidence="3">The sequence shown here is derived from an EMBL/GenBank/DDBJ whole genome shotgun (WGS) entry which is preliminary data.</text>
</comment>
<evidence type="ECO:0000256" key="2">
    <source>
        <dbReference type="RuleBase" id="RU003707"/>
    </source>
</evidence>
<organism evidence="3 4">
    <name type="scientific">Trichogramma kaykai</name>
    <dbReference type="NCBI Taxonomy" id="54128"/>
    <lineage>
        <taxon>Eukaryota</taxon>
        <taxon>Metazoa</taxon>
        <taxon>Ecdysozoa</taxon>
        <taxon>Arthropoda</taxon>
        <taxon>Hexapoda</taxon>
        <taxon>Insecta</taxon>
        <taxon>Pterygota</taxon>
        <taxon>Neoptera</taxon>
        <taxon>Endopterygota</taxon>
        <taxon>Hymenoptera</taxon>
        <taxon>Apocrita</taxon>
        <taxon>Proctotrupomorpha</taxon>
        <taxon>Chalcidoidea</taxon>
        <taxon>Trichogrammatidae</taxon>
        <taxon>Trichogramma</taxon>
    </lineage>
</organism>
<proteinExistence type="inferred from homology"/>
<reference evidence="3 4" key="1">
    <citation type="journal article" date="2024" name="bioRxiv">
        <title>A reference genome for Trichogramma kaykai: A tiny desert-dwelling parasitoid wasp with competing sex-ratio distorters.</title>
        <authorList>
            <person name="Culotta J."/>
            <person name="Lindsey A.R."/>
        </authorList>
    </citation>
    <scope>NUCLEOTIDE SEQUENCE [LARGE SCALE GENOMIC DNA]</scope>
    <source>
        <strain evidence="3 4">KSX58</strain>
    </source>
</reference>